<dbReference type="EMBL" id="HACG01035780">
    <property type="protein sequence ID" value="CEK82645.1"/>
    <property type="molecule type" value="Transcribed_RNA"/>
</dbReference>
<organism evidence="2">
    <name type="scientific">Arion vulgaris</name>
    <dbReference type="NCBI Taxonomy" id="1028688"/>
    <lineage>
        <taxon>Eukaryota</taxon>
        <taxon>Metazoa</taxon>
        <taxon>Spiralia</taxon>
        <taxon>Lophotrochozoa</taxon>
        <taxon>Mollusca</taxon>
        <taxon>Gastropoda</taxon>
        <taxon>Heterobranchia</taxon>
        <taxon>Euthyneura</taxon>
        <taxon>Panpulmonata</taxon>
        <taxon>Eupulmonata</taxon>
        <taxon>Stylommatophora</taxon>
        <taxon>Helicina</taxon>
        <taxon>Arionoidea</taxon>
        <taxon>Arionidae</taxon>
        <taxon>Arion</taxon>
    </lineage>
</organism>
<reference evidence="2" key="1">
    <citation type="submission" date="2014-12" db="EMBL/GenBank/DDBJ databases">
        <title>Insight into the proteome of Arion vulgaris.</title>
        <authorList>
            <person name="Aradska J."/>
            <person name="Bulat T."/>
            <person name="Smidak R."/>
            <person name="Sarate P."/>
            <person name="Gangsoo J."/>
            <person name="Sialana F."/>
            <person name="Bilban M."/>
            <person name="Lubec G."/>
        </authorList>
    </citation>
    <scope>NUCLEOTIDE SEQUENCE</scope>
    <source>
        <tissue evidence="2">Skin</tissue>
    </source>
</reference>
<protein>
    <submittedName>
        <fullName evidence="2">Uncharacterized protein</fullName>
    </submittedName>
</protein>
<feature type="region of interest" description="Disordered" evidence="1">
    <location>
        <begin position="204"/>
        <end position="240"/>
    </location>
</feature>
<evidence type="ECO:0000313" key="2">
    <source>
        <dbReference type="EMBL" id="CEK82645.1"/>
    </source>
</evidence>
<sequence>MEFLKTFEEAKKLGITKEEFLPVWELELKSKQTDEHSRTVSQSVDISRNQSEINDYQISGAKFSSQWQQVKDELQQDLQLKLQYFFNELVEKQELQWKLLCQKYDQLQDELRCHFQTLNNHISNISDAHASSIKLFLMQEITLLEKDLKKAIETESAEDLFVPYLTPSTNQATFKACHDPNGWSNYLGEKNTASYSGAKIIDVPQNVPDNTKPRSGKQNKVQLLPNPAQQLPKSAQQLPK</sequence>
<evidence type="ECO:0000256" key="1">
    <source>
        <dbReference type="SAM" id="MobiDB-lite"/>
    </source>
</evidence>
<dbReference type="AlphaFoldDB" id="A0A0B7ARV5"/>
<gene>
    <name evidence="2" type="primary">ORF132698</name>
</gene>
<accession>A0A0B7ARV5</accession>
<feature type="non-terminal residue" evidence="2">
    <location>
        <position position="240"/>
    </location>
</feature>
<name>A0A0B7ARV5_9EUPU</name>
<feature type="compositionally biased region" description="Polar residues" evidence="1">
    <location>
        <begin position="216"/>
        <end position="240"/>
    </location>
</feature>
<proteinExistence type="predicted"/>